<evidence type="ECO:0000313" key="1">
    <source>
        <dbReference type="EMBL" id="MCU6793285.1"/>
    </source>
</evidence>
<dbReference type="Proteomes" id="UP001652445">
    <property type="component" value="Unassembled WGS sequence"/>
</dbReference>
<evidence type="ECO:0000313" key="2">
    <source>
        <dbReference type="Proteomes" id="UP001652445"/>
    </source>
</evidence>
<comment type="caution">
    <text evidence="1">The sequence shown here is derived from an EMBL/GenBank/DDBJ whole genome shotgun (WGS) entry which is preliminary data.</text>
</comment>
<keyword evidence="2" id="KW-1185">Reference proteome</keyword>
<name>A0ABT2UF94_9BACL</name>
<protein>
    <submittedName>
        <fullName evidence="1">Uncharacterized protein</fullName>
    </submittedName>
</protein>
<accession>A0ABT2UF94</accession>
<gene>
    <name evidence="1" type="ORF">OB236_14290</name>
</gene>
<organism evidence="1 2">
    <name type="scientific">Paenibacillus baimaensis</name>
    <dbReference type="NCBI Taxonomy" id="2982185"/>
    <lineage>
        <taxon>Bacteria</taxon>
        <taxon>Bacillati</taxon>
        <taxon>Bacillota</taxon>
        <taxon>Bacilli</taxon>
        <taxon>Bacillales</taxon>
        <taxon>Paenibacillaceae</taxon>
        <taxon>Paenibacillus</taxon>
    </lineage>
</organism>
<dbReference type="RefSeq" id="WP_262684599.1">
    <property type="nucleotide sequence ID" value="NZ_JAOQIO010000040.1"/>
</dbReference>
<sequence>MDSIAAVGGICGFYPFYLERPIHCSSNEKFPQTGQDGVNVKPILGEGSLVLHLPNRILAGLSIRGTGGSIWVSGQEPTSFKNKEFAIV</sequence>
<proteinExistence type="predicted"/>
<dbReference type="EMBL" id="JAOQIO010000040">
    <property type="protein sequence ID" value="MCU6793285.1"/>
    <property type="molecule type" value="Genomic_DNA"/>
</dbReference>
<reference evidence="1 2" key="1">
    <citation type="submission" date="2022-09" db="EMBL/GenBank/DDBJ databases">
        <authorList>
            <person name="Han X.L."/>
            <person name="Wang Q."/>
            <person name="Lu T."/>
        </authorList>
    </citation>
    <scope>NUCLEOTIDE SEQUENCE [LARGE SCALE GENOMIC DNA]</scope>
    <source>
        <strain evidence="1 2">WQ 127069</strain>
    </source>
</reference>